<dbReference type="EMBL" id="ML170163">
    <property type="protein sequence ID" value="TDL25676.1"/>
    <property type="molecule type" value="Genomic_DNA"/>
</dbReference>
<feature type="region of interest" description="Disordered" evidence="1">
    <location>
        <begin position="414"/>
        <end position="655"/>
    </location>
</feature>
<feature type="compositionally biased region" description="Basic and acidic residues" evidence="1">
    <location>
        <begin position="520"/>
        <end position="560"/>
    </location>
</feature>
<evidence type="ECO:0000313" key="2">
    <source>
        <dbReference type="EMBL" id="TDL25676.1"/>
    </source>
</evidence>
<feature type="compositionally biased region" description="Polar residues" evidence="1">
    <location>
        <begin position="468"/>
        <end position="478"/>
    </location>
</feature>
<feature type="compositionally biased region" description="Polar residues" evidence="1">
    <location>
        <begin position="375"/>
        <end position="384"/>
    </location>
</feature>
<proteinExistence type="predicted"/>
<feature type="compositionally biased region" description="Pro residues" evidence="1">
    <location>
        <begin position="639"/>
        <end position="649"/>
    </location>
</feature>
<keyword evidence="3" id="KW-1185">Reference proteome</keyword>
<reference evidence="2 3" key="1">
    <citation type="submission" date="2018-06" db="EMBL/GenBank/DDBJ databases">
        <title>A transcriptomic atlas of mushroom development highlights an independent origin of complex multicellularity.</title>
        <authorList>
            <consortium name="DOE Joint Genome Institute"/>
            <person name="Krizsan K."/>
            <person name="Almasi E."/>
            <person name="Merenyi Z."/>
            <person name="Sahu N."/>
            <person name="Viragh M."/>
            <person name="Koszo T."/>
            <person name="Mondo S."/>
            <person name="Kiss B."/>
            <person name="Balint B."/>
            <person name="Kues U."/>
            <person name="Barry K."/>
            <person name="Hegedus J.C."/>
            <person name="Henrissat B."/>
            <person name="Johnson J."/>
            <person name="Lipzen A."/>
            <person name="Ohm R."/>
            <person name="Nagy I."/>
            <person name="Pangilinan J."/>
            <person name="Yan J."/>
            <person name="Xiong Y."/>
            <person name="Grigoriev I.V."/>
            <person name="Hibbett D.S."/>
            <person name="Nagy L.G."/>
        </authorList>
    </citation>
    <scope>NUCLEOTIDE SEQUENCE [LARGE SCALE GENOMIC DNA]</scope>
    <source>
        <strain evidence="2 3">SZMC22713</strain>
    </source>
</reference>
<dbReference type="VEuPathDB" id="FungiDB:BD410DRAFT_784713"/>
<evidence type="ECO:0000256" key="1">
    <source>
        <dbReference type="SAM" id="MobiDB-lite"/>
    </source>
</evidence>
<feature type="compositionally biased region" description="Basic residues" evidence="1">
    <location>
        <begin position="578"/>
        <end position="587"/>
    </location>
</feature>
<dbReference type="OrthoDB" id="3271227at2759"/>
<gene>
    <name evidence="2" type="ORF">BD410DRAFT_784713</name>
</gene>
<feature type="compositionally biased region" description="Basic and acidic residues" evidence="1">
    <location>
        <begin position="132"/>
        <end position="158"/>
    </location>
</feature>
<feature type="compositionally biased region" description="Polar residues" evidence="1">
    <location>
        <begin position="174"/>
        <end position="184"/>
    </location>
</feature>
<organism evidence="2 3">
    <name type="scientific">Rickenella mellea</name>
    <dbReference type="NCBI Taxonomy" id="50990"/>
    <lineage>
        <taxon>Eukaryota</taxon>
        <taxon>Fungi</taxon>
        <taxon>Dikarya</taxon>
        <taxon>Basidiomycota</taxon>
        <taxon>Agaricomycotina</taxon>
        <taxon>Agaricomycetes</taxon>
        <taxon>Hymenochaetales</taxon>
        <taxon>Rickenellaceae</taxon>
        <taxon>Rickenella</taxon>
    </lineage>
</organism>
<dbReference type="AlphaFoldDB" id="A0A4Y7QEA6"/>
<sequence length="699" mass="75253">MEPKVIPDDWIVNDSEDEGDSVEIPVIPQVSSISDFTPKAISSVAQNVSEISSFTTIPSKKSAMEPVASSSSSAKPSRPRPRPAYKGANLTPTTSASEISTTTSIPHAVLTGNEGYSLDIAERAKTRTRTSSHSEPRSLSRNGKQKETRNRDVQDHIPELIVIDTSSDDDYMKQTITSRSQPGSSGALDHPVSSSRSKEIIPDTSFGNPLPSSHDRSILPPSDPPASLPSAAMVPEVVLPFLPPQTGTGTPPSSPFNLPKKRKRQRVVADVNDGLYDMDVDDEVLNVKAVKSKTAKAKGSRAEGDVGDKRKRKPREKKEKGSKDKQTGKSKATPVGVEQVFKSKEFITDSEDDLDLLHSTSSAPPTIPASVPPSEQVSEGPSASISALSFATFSDQPSMNVSAPPSPFIIIIPKPRTAVPTEAPCPDSPTREAVPSHLPGPKNGKEKKKDPSSKVLKAKRLPKETSETKSGPSTSDTPGSREANKSTNLKGSKKKINVVLSDDEDLPDKQVAPEDQGTGKGEHQDIEAKSESRPASRANDKIQPVGKDDGAKTEENKENASSEGLGKNSAQSEAPVPKAKRLSHTVPRKGSMGDLIRRVNSRPNSPFASPSPASPLHSPFAKASRSVLSRIAPLHPNRRSPPPPLPKPPPPKKTKKMLEMEERWEMELAESVEGWTCLGDEERASLMRAKRDMELGYED</sequence>
<accession>A0A4Y7QEA6</accession>
<feature type="compositionally biased region" description="Basic and acidic residues" evidence="1">
    <location>
        <begin position="443"/>
        <end position="452"/>
    </location>
</feature>
<feature type="compositionally biased region" description="Basic residues" evidence="1">
    <location>
        <begin position="290"/>
        <end position="299"/>
    </location>
</feature>
<feature type="compositionally biased region" description="Low complexity" evidence="1">
    <location>
        <begin position="601"/>
        <end position="621"/>
    </location>
</feature>
<protein>
    <submittedName>
        <fullName evidence="2">Uncharacterized protein</fullName>
    </submittedName>
</protein>
<evidence type="ECO:0000313" key="3">
    <source>
        <dbReference type="Proteomes" id="UP000294933"/>
    </source>
</evidence>
<feature type="region of interest" description="Disordered" evidence="1">
    <location>
        <begin position="55"/>
        <end position="265"/>
    </location>
</feature>
<feature type="compositionally biased region" description="Basic and acidic residues" evidence="1">
    <location>
        <begin position="316"/>
        <end position="327"/>
    </location>
</feature>
<feature type="region of interest" description="Disordered" evidence="1">
    <location>
        <begin position="289"/>
        <end position="384"/>
    </location>
</feature>
<dbReference type="STRING" id="50990.A0A4Y7QEA6"/>
<name>A0A4Y7QEA6_9AGAM</name>
<feature type="region of interest" description="Disordered" evidence="1">
    <location>
        <begin position="1"/>
        <end position="21"/>
    </location>
</feature>
<dbReference type="Proteomes" id="UP000294933">
    <property type="component" value="Unassembled WGS sequence"/>
</dbReference>
<feature type="compositionally biased region" description="Low complexity" evidence="1">
    <location>
        <begin position="91"/>
        <end position="106"/>
    </location>
</feature>